<organism evidence="3 4">
    <name type="scientific">Chitinophaga terrae</name>
    <name type="common">ex Kim and Jung 2007</name>
    <dbReference type="NCBI Taxonomy" id="408074"/>
    <lineage>
        <taxon>Bacteria</taxon>
        <taxon>Pseudomonadati</taxon>
        <taxon>Bacteroidota</taxon>
        <taxon>Chitinophagia</taxon>
        <taxon>Chitinophagales</taxon>
        <taxon>Chitinophagaceae</taxon>
        <taxon>Chitinophaga</taxon>
    </lineage>
</organism>
<dbReference type="Proteomes" id="UP000199656">
    <property type="component" value="Unassembled WGS sequence"/>
</dbReference>
<dbReference type="EMBL" id="FNRL01000027">
    <property type="protein sequence ID" value="SEA99607.1"/>
    <property type="molecule type" value="Genomic_DNA"/>
</dbReference>
<keyword evidence="4" id="KW-1185">Reference proteome</keyword>
<reference evidence="4" key="1">
    <citation type="submission" date="2016-10" db="EMBL/GenBank/DDBJ databases">
        <authorList>
            <person name="Varghese N."/>
            <person name="Submissions S."/>
        </authorList>
    </citation>
    <scope>NUCLEOTIDE SEQUENCE [LARGE SCALE GENOMIC DNA]</scope>
    <source>
        <strain evidence="4">DSM 23920</strain>
    </source>
</reference>
<dbReference type="NCBIfam" id="TIGR04183">
    <property type="entry name" value="Por_Secre_tail"/>
    <property type="match status" value="1"/>
</dbReference>
<evidence type="ECO:0000256" key="1">
    <source>
        <dbReference type="SAM" id="SignalP"/>
    </source>
</evidence>
<evidence type="ECO:0000313" key="3">
    <source>
        <dbReference type="EMBL" id="SEA99607.1"/>
    </source>
</evidence>
<feature type="domain" description="Secretion system C-terminal sorting" evidence="2">
    <location>
        <begin position="415"/>
        <end position="510"/>
    </location>
</feature>
<dbReference type="STRING" id="408074.SAMN05660909_04617"/>
<dbReference type="Pfam" id="PF18962">
    <property type="entry name" value="Por_Secre_tail"/>
    <property type="match status" value="1"/>
</dbReference>
<evidence type="ECO:0000313" key="4">
    <source>
        <dbReference type="Proteomes" id="UP000199656"/>
    </source>
</evidence>
<proteinExistence type="predicted"/>
<feature type="chain" id="PRO_5011496492" evidence="1">
    <location>
        <begin position="36"/>
        <end position="512"/>
    </location>
</feature>
<dbReference type="OrthoDB" id="5507507at2"/>
<dbReference type="AlphaFoldDB" id="A0A1H4FRB9"/>
<gene>
    <name evidence="3" type="ORF">SAMN05660909_04617</name>
</gene>
<dbReference type="InterPro" id="IPR026444">
    <property type="entry name" value="Secre_tail"/>
</dbReference>
<keyword evidence="1" id="KW-0732">Signal</keyword>
<name>A0A1H4FRB9_9BACT</name>
<sequence length="512" mass="54644">MATILLRFPCGNRALCALIFLCSLMLAHSSLYAQACSGGKQFTFTRNGTTYTYCGYYSNSPGDTYGAWLSSHPGTQAFVDAATDGHYNCHAFAFANDKTVWVTTGTGAATDPPMIYYNSGYYVQVTNEKDAELVIYGSPSYPSHSAVRITNSSNPNSSILKYPQCAGWYISKWDGGQLVVHPLTDCPYYVAGLVTFYRKAADAGAQNNIQGSNYSITGPKLVCSTGATFTLSCGQPESFTVTWSASSNISLPANPTAYPITVTANGSGAGWIKATLNFTDGSHADVAQYNVWVGPPETITSISTSQWSAGPGTSTTIVVPQYNAYFYGWPFNSGDLIAANPTIPNSRGVTNYTWSNSSEATFTQNPANIGARYVNGSFSNPAYCVITLRAGNACGIVQYPQSIRVSATGTLKVGPNPATTEVTVTVLGTENDATSHTSGANAKYAAASSQALSSSANTYFIRIIDLAGAVRYTVRKQGKQFTIPVINLPDGVYFLEVSDGRNVRTEKLLVQH</sequence>
<protein>
    <submittedName>
        <fullName evidence="3">Por secretion system C-terminal sorting domain-containing protein</fullName>
    </submittedName>
</protein>
<dbReference type="RefSeq" id="WP_089764607.1">
    <property type="nucleotide sequence ID" value="NZ_BKAT01000047.1"/>
</dbReference>
<evidence type="ECO:0000259" key="2">
    <source>
        <dbReference type="Pfam" id="PF18962"/>
    </source>
</evidence>
<accession>A0A1H4FRB9</accession>
<feature type="signal peptide" evidence="1">
    <location>
        <begin position="1"/>
        <end position="35"/>
    </location>
</feature>